<evidence type="ECO:0000313" key="2">
    <source>
        <dbReference type="EMBL" id="MXV17661.1"/>
    </source>
</evidence>
<evidence type="ECO:0000256" key="1">
    <source>
        <dbReference type="SAM" id="SignalP"/>
    </source>
</evidence>
<protein>
    <recommendedName>
        <fullName evidence="4">DUF4270 family protein</fullName>
    </recommendedName>
</protein>
<sequence>MKKLSYLIFILSGALLYACTKENDTAEITKPLVVMDVAKDTVTVGGTSVIVGPLKDYEQASDVVYKFTVTTEKPLTKFFVSSSSDAVSQLSKVLKTEPENAIDATGKFTTSLKNVTVYYSYRIDPLVPAASNVTLSFNFQNEDNYVGIISHSFTVIKAGSTSGKPLRVLDLPFAYKVQRGIGTQDNFNIVSGIRGEANVRLSNRRAPFYSTELFMDLGWVPEDVYANVDKIDFVGFRPRFASTSPALTVGQFYLVSPSNIPVLTHTYPGSATIVMQLVGTSGSGEITAAGLTRPVTFTTNLNTTATNFVNANKAAYTALGLNLTTSGANMTWTVVTTNPAVNYANATFVNKTGDLAGNQFSASGNNQLSDIKVVQMRETVNKMAAMAQASGVPLRTVYFKRLDNISGPNRVTPEYFGTLTHDNEFAALTAGIQAEGKTAIGPLSFNEVYGFVMSDGRKGLIKTTANTYFNTLTNATAPVDAPSSGDFVLYCTIKIQQK</sequence>
<organism evidence="2 3">
    <name type="scientific">Hufsiella ginkgonis</name>
    <dbReference type="NCBI Taxonomy" id="2695274"/>
    <lineage>
        <taxon>Bacteria</taxon>
        <taxon>Pseudomonadati</taxon>
        <taxon>Bacteroidota</taxon>
        <taxon>Sphingobacteriia</taxon>
        <taxon>Sphingobacteriales</taxon>
        <taxon>Sphingobacteriaceae</taxon>
        <taxon>Hufsiella</taxon>
    </lineage>
</organism>
<feature type="chain" id="PRO_5029532710" description="DUF4270 family protein" evidence="1">
    <location>
        <begin position="19"/>
        <end position="498"/>
    </location>
</feature>
<reference evidence="2 3" key="1">
    <citation type="submission" date="2019-11" db="EMBL/GenBank/DDBJ databases">
        <title>Pedobacter sp. HMF7056 Genome sequencing and assembly.</title>
        <authorList>
            <person name="Kang H."/>
            <person name="Kim H."/>
            <person name="Joh K."/>
        </authorList>
    </citation>
    <scope>NUCLEOTIDE SEQUENCE [LARGE SCALE GENOMIC DNA]</scope>
    <source>
        <strain evidence="2 3">HMF7056</strain>
    </source>
</reference>
<dbReference type="RefSeq" id="WP_160908648.1">
    <property type="nucleotide sequence ID" value="NZ_WVHS01000005.1"/>
</dbReference>
<accession>A0A7K1Y343</accession>
<comment type="caution">
    <text evidence="2">The sequence shown here is derived from an EMBL/GenBank/DDBJ whole genome shotgun (WGS) entry which is preliminary data.</text>
</comment>
<evidence type="ECO:0008006" key="4">
    <source>
        <dbReference type="Google" id="ProtNLM"/>
    </source>
</evidence>
<keyword evidence="3" id="KW-1185">Reference proteome</keyword>
<gene>
    <name evidence="2" type="ORF">GS398_20335</name>
</gene>
<dbReference type="Proteomes" id="UP000451233">
    <property type="component" value="Unassembled WGS sequence"/>
</dbReference>
<evidence type="ECO:0000313" key="3">
    <source>
        <dbReference type="Proteomes" id="UP000451233"/>
    </source>
</evidence>
<name>A0A7K1Y343_9SPHI</name>
<dbReference type="AlphaFoldDB" id="A0A7K1Y343"/>
<dbReference type="EMBL" id="WVHS01000005">
    <property type="protein sequence ID" value="MXV17661.1"/>
    <property type="molecule type" value="Genomic_DNA"/>
</dbReference>
<keyword evidence="1" id="KW-0732">Signal</keyword>
<proteinExistence type="predicted"/>
<feature type="signal peptide" evidence="1">
    <location>
        <begin position="1"/>
        <end position="18"/>
    </location>
</feature>
<dbReference type="PROSITE" id="PS51257">
    <property type="entry name" value="PROKAR_LIPOPROTEIN"/>
    <property type="match status" value="1"/>
</dbReference>